<dbReference type="InterPro" id="IPR036291">
    <property type="entry name" value="NAD(P)-bd_dom_sf"/>
</dbReference>
<proteinExistence type="predicted"/>
<dbReference type="PANTHER" id="PTHR11695:SF294">
    <property type="entry name" value="RETICULON-4-INTERACTING PROTEIN 1, MITOCHONDRIAL"/>
    <property type="match status" value="1"/>
</dbReference>
<gene>
    <name evidence="2" type="ORF">BFW87_25300</name>
</gene>
<dbReference type="AlphaFoldDB" id="A0A1T2Y228"/>
<dbReference type="EMBL" id="MSDF01000052">
    <property type="protein sequence ID" value="OPA86078.1"/>
    <property type="molecule type" value="Genomic_DNA"/>
</dbReference>
<dbReference type="SUPFAM" id="SSF50129">
    <property type="entry name" value="GroES-like"/>
    <property type="match status" value="1"/>
</dbReference>
<protein>
    <submittedName>
        <fullName evidence="2">Alcohol dehydrogenase</fullName>
    </submittedName>
</protein>
<dbReference type="SUPFAM" id="SSF51735">
    <property type="entry name" value="NAD(P)-binding Rossmann-fold domains"/>
    <property type="match status" value="1"/>
</dbReference>
<dbReference type="InterPro" id="IPR013154">
    <property type="entry name" value="ADH-like_N"/>
</dbReference>
<dbReference type="InterPro" id="IPR011032">
    <property type="entry name" value="GroES-like_sf"/>
</dbReference>
<comment type="caution">
    <text evidence="2">The sequence shown here is derived from an EMBL/GenBank/DDBJ whole genome shotgun (WGS) entry which is preliminary data.</text>
</comment>
<dbReference type="GO" id="GO:0016491">
    <property type="term" value="F:oxidoreductase activity"/>
    <property type="evidence" value="ECO:0007669"/>
    <property type="project" value="InterPro"/>
</dbReference>
<evidence type="ECO:0000259" key="1">
    <source>
        <dbReference type="SMART" id="SM00829"/>
    </source>
</evidence>
<dbReference type="Pfam" id="PF08240">
    <property type="entry name" value="ADH_N"/>
    <property type="match status" value="1"/>
</dbReference>
<organism evidence="2 3">
    <name type="scientific">Pseudomonas fluorescens</name>
    <dbReference type="NCBI Taxonomy" id="294"/>
    <lineage>
        <taxon>Bacteria</taxon>
        <taxon>Pseudomonadati</taxon>
        <taxon>Pseudomonadota</taxon>
        <taxon>Gammaproteobacteria</taxon>
        <taxon>Pseudomonadales</taxon>
        <taxon>Pseudomonadaceae</taxon>
        <taxon>Pseudomonas</taxon>
    </lineage>
</organism>
<accession>A0A1T2Y228</accession>
<dbReference type="RefSeq" id="WP_078742445.1">
    <property type="nucleotide sequence ID" value="NZ_MSDF01000052.1"/>
</dbReference>
<dbReference type="InterPro" id="IPR050700">
    <property type="entry name" value="YIM1/Zinc_Alcohol_DH_Fams"/>
</dbReference>
<dbReference type="Gene3D" id="3.40.50.720">
    <property type="entry name" value="NAD(P)-binding Rossmann-like Domain"/>
    <property type="match status" value="1"/>
</dbReference>
<dbReference type="Proteomes" id="UP000190965">
    <property type="component" value="Unassembled WGS sequence"/>
</dbReference>
<dbReference type="Pfam" id="PF13602">
    <property type="entry name" value="ADH_zinc_N_2"/>
    <property type="match status" value="1"/>
</dbReference>
<name>A0A1T2Y228_PSEFL</name>
<dbReference type="InterPro" id="IPR020843">
    <property type="entry name" value="ER"/>
</dbReference>
<evidence type="ECO:0000313" key="3">
    <source>
        <dbReference type="Proteomes" id="UP000190965"/>
    </source>
</evidence>
<reference evidence="2 3" key="1">
    <citation type="submission" date="2016-12" db="EMBL/GenBank/DDBJ databases">
        <title>Draft genome sequences of seven strains of Pseudomonas fluorescens that produce 4-formylaminooxyvinylglycine.</title>
        <authorList>
            <person name="Okrent R.A."/>
            <person name="Manning V.A."/>
            <person name="Trippe K.M."/>
        </authorList>
    </citation>
    <scope>NUCLEOTIDE SEQUENCE [LARGE SCALE GENOMIC DNA]</scope>
    <source>
        <strain evidence="2 3">P5A</strain>
    </source>
</reference>
<sequence>MKAATINLFGGPEVVTLTPFSPGLPGADEAVVRIEAASVNPLDLKMIAGYMQPVFPVQLPYVPGTDFSGVVSSVGVRVSHLKPGDRVFGRSAPSSGGAFAQHLLIAAADLCVLAPSMSFEQAAALPTTFGTALQALFDVGQLKRGERVLIHAGAGGVGSMAVQLAHLAGAHVIATASERNLERVKSLGADEVIDYRSQAFTTLRDIDLVLDTLGGDTLENSWSVLREGGRIASLVEFGIEPREGRAGTFVFFASATPYLQAAVQQFNAGQLQIITDSIFALGETRSALEKVATGHASGKVIIRTGH</sequence>
<dbReference type="SMART" id="SM00829">
    <property type="entry name" value="PKS_ER"/>
    <property type="match status" value="1"/>
</dbReference>
<dbReference type="CDD" id="cd05289">
    <property type="entry name" value="MDR_like_2"/>
    <property type="match status" value="1"/>
</dbReference>
<dbReference type="Gene3D" id="3.90.180.10">
    <property type="entry name" value="Medium-chain alcohol dehydrogenases, catalytic domain"/>
    <property type="match status" value="1"/>
</dbReference>
<feature type="domain" description="Enoyl reductase (ER)" evidence="1">
    <location>
        <begin position="10"/>
        <end position="302"/>
    </location>
</feature>
<dbReference type="PANTHER" id="PTHR11695">
    <property type="entry name" value="ALCOHOL DEHYDROGENASE RELATED"/>
    <property type="match status" value="1"/>
</dbReference>
<dbReference type="OrthoDB" id="9785812at2"/>
<evidence type="ECO:0000313" key="2">
    <source>
        <dbReference type="EMBL" id="OPA86078.1"/>
    </source>
</evidence>